<feature type="transmembrane region" description="Helical" evidence="1">
    <location>
        <begin position="60"/>
        <end position="84"/>
    </location>
</feature>
<reference evidence="2 3" key="2">
    <citation type="submission" date="2020-04" db="EMBL/GenBank/DDBJ databases">
        <authorList>
            <person name="Fomenkov A."/>
            <person name="Anton B.P."/>
            <person name="Roberts R.J."/>
        </authorList>
    </citation>
    <scope>NUCLEOTIDE SEQUENCE [LARGE SCALE GENOMIC DNA]</scope>
    <source>
        <strain evidence="2 3">CCAP 1403/13f</strain>
    </source>
</reference>
<keyword evidence="1" id="KW-0472">Membrane</keyword>
<gene>
    <name evidence="2" type="ORF">HGD76_10475</name>
</gene>
<keyword evidence="1" id="KW-1133">Transmembrane helix</keyword>
<protein>
    <submittedName>
        <fullName evidence="2">Peptidase</fullName>
    </submittedName>
</protein>
<reference evidence="2 3" key="1">
    <citation type="submission" date="2020-04" db="EMBL/GenBank/DDBJ databases">
        <title>Genome-Wide Identification of 5-Methylcytosine Sites in Bacterial Genomes By High-Throughput Sequencing of MspJI Restriction Fragments.</title>
        <authorList>
            <person name="Wu V."/>
        </authorList>
    </citation>
    <scope>NUCLEOTIDE SEQUENCE [LARGE SCALE GENOMIC DNA]</scope>
    <source>
        <strain evidence="2 3">CCAP 1403/13f</strain>
    </source>
</reference>
<dbReference type="EMBL" id="CP051206">
    <property type="protein sequence ID" value="QJB44538.1"/>
    <property type="molecule type" value="Genomic_DNA"/>
</dbReference>
<name>A0A6H2C034_DOLFA</name>
<evidence type="ECO:0000313" key="3">
    <source>
        <dbReference type="Proteomes" id="UP000502433"/>
    </source>
</evidence>
<dbReference type="Proteomes" id="UP000502433">
    <property type="component" value="Chromosome"/>
</dbReference>
<organism evidence="2 3">
    <name type="scientific">Dolichospermum flos-aquae CCAP 1403/13F</name>
    <dbReference type="NCBI Taxonomy" id="315271"/>
    <lineage>
        <taxon>Bacteria</taxon>
        <taxon>Bacillati</taxon>
        <taxon>Cyanobacteriota</taxon>
        <taxon>Cyanophyceae</taxon>
        <taxon>Nostocales</taxon>
        <taxon>Aphanizomenonaceae</taxon>
        <taxon>Dolichospermum</taxon>
    </lineage>
</organism>
<evidence type="ECO:0000313" key="2">
    <source>
        <dbReference type="EMBL" id="QJB44538.1"/>
    </source>
</evidence>
<accession>A0A6H2C034</accession>
<proteinExistence type="predicted"/>
<dbReference type="RefSeq" id="WP_148761842.1">
    <property type="nucleotide sequence ID" value="NZ_CP051206.1"/>
</dbReference>
<evidence type="ECO:0000256" key="1">
    <source>
        <dbReference type="SAM" id="Phobius"/>
    </source>
</evidence>
<feature type="transmembrane region" description="Helical" evidence="1">
    <location>
        <begin position="12"/>
        <end position="33"/>
    </location>
</feature>
<sequence>MKKAFRKYHRIIGIIVCVPLLLTVLTGMLATVVKEWPINIGLSSRLMLEIHTGEIFHLQAIYPILNGFGLIGLLVTGMSMSGLFNQRRKPNINN</sequence>
<dbReference type="AlphaFoldDB" id="A0A6H2C034"/>
<keyword evidence="1" id="KW-0812">Transmembrane</keyword>
<dbReference type="KEGG" id="dfs:HGD76_10475"/>